<gene>
    <name evidence="1" type="ORF">VNO77_33471</name>
</gene>
<evidence type="ECO:0000313" key="1">
    <source>
        <dbReference type="EMBL" id="KAK7314939.1"/>
    </source>
</evidence>
<sequence>MASSFLSLCGLQQPQTLIAIFAFFFFTMPCHKRSVKFCVLRQMSEFLFHFLLLDTFVLDCFTHQTLVVDPNDKNLKGPTTSKGGHEFGDGRRIWNLDSIVFAVPYACAFAYPLSFLQFNI</sequence>
<keyword evidence="2" id="KW-1185">Reference proteome</keyword>
<evidence type="ECO:0000313" key="2">
    <source>
        <dbReference type="Proteomes" id="UP001367508"/>
    </source>
</evidence>
<comment type="caution">
    <text evidence="1">The sequence shown here is derived from an EMBL/GenBank/DDBJ whole genome shotgun (WGS) entry which is preliminary data.</text>
</comment>
<dbReference type="Proteomes" id="UP001367508">
    <property type="component" value="Unassembled WGS sequence"/>
</dbReference>
<organism evidence="1 2">
    <name type="scientific">Canavalia gladiata</name>
    <name type="common">Sword bean</name>
    <name type="synonym">Dolichos gladiatus</name>
    <dbReference type="NCBI Taxonomy" id="3824"/>
    <lineage>
        <taxon>Eukaryota</taxon>
        <taxon>Viridiplantae</taxon>
        <taxon>Streptophyta</taxon>
        <taxon>Embryophyta</taxon>
        <taxon>Tracheophyta</taxon>
        <taxon>Spermatophyta</taxon>
        <taxon>Magnoliopsida</taxon>
        <taxon>eudicotyledons</taxon>
        <taxon>Gunneridae</taxon>
        <taxon>Pentapetalae</taxon>
        <taxon>rosids</taxon>
        <taxon>fabids</taxon>
        <taxon>Fabales</taxon>
        <taxon>Fabaceae</taxon>
        <taxon>Papilionoideae</taxon>
        <taxon>50 kb inversion clade</taxon>
        <taxon>NPAAA clade</taxon>
        <taxon>indigoferoid/millettioid clade</taxon>
        <taxon>Phaseoleae</taxon>
        <taxon>Canavalia</taxon>
    </lineage>
</organism>
<name>A0AAN9KDD7_CANGL</name>
<dbReference type="EMBL" id="JAYMYQ010000008">
    <property type="protein sequence ID" value="KAK7314939.1"/>
    <property type="molecule type" value="Genomic_DNA"/>
</dbReference>
<protein>
    <submittedName>
        <fullName evidence="1">Uncharacterized protein</fullName>
    </submittedName>
</protein>
<reference evidence="1 2" key="1">
    <citation type="submission" date="2024-01" db="EMBL/GenBank/DDBJ databases">
        <title>The genomes of 5 underutilized Papilionoideae crops provide insights into root nodulation and disease resistanc.</title>
        <authorList>
            <person name="Jiang F."/>
        </authorList>
    </citation>
    <scope>NUCLEOTIDE SEQUENCE [LARGE SCALE GENOMIC DNA]</scope>
    <source>
        <strain evidence="1">LVBAO_FW01</strain>
        <tissue evidence="1">Leaves</tissue>
    </source>
</reference>
<proteinExistence type="predicted"/>
<dbReference type="AlphaFoldDB" id="A0AAN9KDD7"/>
<accession>A0AAN9KDD7</accession>